<proteinExistence type="predicted"/>
<organism evidence="1 2">
    <name type="scientific">Cupriavidus numazuensis</name>
    <dbReference type="NCBI Taxonomy" id="221992"/>
    <lineage>
        <taxon>Bacteria</taxon>
        <taxon>Pseudomonadati</taxon>
        <taxon>Pseudomonadota</taxon>
        <taxon>Betaproteobacteria</taxon>
        <taxon>Burkholderiales</taxon>
        <taxon>Burkholderiaceae</taxon>
        <taxon>Cupriavidus</taxon>
    </lineage>
</organism>
<evidence type="ECO:0000313" key="1">
    <source>
        <dbReference type="EMBL" id="CAG2157519.1"/>
    </source>
</evidence>
<protein>
    <submittedName>
        <fullName evidence="1">Uncharacterized protein</fullName>
    </submittedName>
</protein>
<gene>
    <name evidence="1" type="ORF">LMG26411_05605</name>
</gene>
<dbReference type="Proteomes" id="UP000672657">
    <property type="component" value="Unassembled WGS sequence"/>
</dbReference>
<comment type="caution">
    <text evidence="1">The sequence shown here is derived from an EMBL/GenBank/DDBJ whole genome shotgun (WGS) entry which is preliminary data.</text>
</comment>
<name>A0ABN7Q8P6_9BURK</name>
<dbReference type="EMBL" id="CAJPVI010000041">
    <property type="protein sequence ID" value="CAG2157519.1"/>
    <property type="molecule type" value="Genomic_DNA"/>
</dbReference>
<accession>A0ABN7Q8P6</accession>
<sequence length="104" mass="11552">MAYIANITPCMRETGIASPARALLSEPMEMTRGHDLAEDRDVAWEADTVQLPAEGMAPLPARPPVYYRLPDTPDGHHIKEYASGLRQLVRFVGVEEQVVKYCLG</sequence>
<reference evidence="1 2" key="1">
    <citation type="submission" date="2021-03" db="EMBL/GenBank/DDBJ databases">
        <authorList>
            <person name="Peeters C."/>
        </authorList>
    </citation>
    <scope>NUCLEOTIDE SEQUENCE [LARGE SCALE GENOMIC DNA]</scope>
    <source>
        <strain evidence="1 2">LMG 26411</strain>
    </source>
</reference>
<keyword evidence="2" id="KW-1185">Reference proteome</keyword>
<evidence type="ECO:0000313" key="2">
    <source>
        <dbReference type="Proteomes" id="UP000672657"/>
    </source>
</evidence>